<dbReference type="PANTHER" id="PTHR12552">
    <property type="entry name" value="OLIGOPHRENIN 1"/>
    <property type="match status" value="1"/>
</dbReference>
<dbReference type="SMART" id="SM00233">
    <property type="entry name" value="PH"/>
    <property type="match status" value="1"/>
</dbReference>
<dbReference type="Pfam" id="PF14604">
    <property type="entry name" value="SH3_9"/>
    <property type="match status" value="1"/>
</dbReference>
<dbReference type="InterPro" id="IPR004148">
    <property type="entry name" value="BAR_dom"/>
</dbReference>
<dbReference type="PROSITE" id="PS50002">
    <property type="entry name" value="SH3"/>
    <property type="match status" value="1"/>
</dbReference>
<dbReference type="GO" id="GO:0005737">
    <property type="term" value="C:cytoplasm"/>
    <property type="evidence" value="ECO:0007669"/>
    <property type="project" value="InterPro"/>
</dbReference>
<evidence type="ECO:0000313" key="9">
    <source>
        <dbReference type="Proteomes" id="UP000054653"/>
    </source>
</evidence>
<dbReference type="InterPro" id="IPR001849">
    <property type="entry name" value="PH_domain"/>
</dbReference>
<feature type="domain" description="Rho-GAP" evidence="7">
    <location>
        <begin position="421"/>
        <end position="624"/>
    </location>
</feature>
<evidence type="ECO:0000256" key="2">
    <source>
        <dbReference type="ARBA" id="ARBA00022468"/>
    </source>
</evidence>
<comment type="caution">
    <text evidence="8">The sequence shown here is derived from an EMBL/GenBank/DDBJ whole genome shotgun (WGS) entry which is preliminary data.</text>
</comment>
<dbReference type="InterPro" id="IPR027267">
    <property type="entry name" value="AH/BAR_dom_sf"/>
</dbReference>
<dbReference type="GO" id="GO:0007165">
    <property type="term" value="P:signal transduction"/>
    <property type="evidence" value="ECO:0007669"/>
    <property type="project" value="InterPro"/>
</dbReference>
<evidence type="ECO:0000259" key="7">
    <source>
        <dbReference type="PROSITE" id="PS50238"/>
    </source>
</evidence>
<dbReference type="AlphaFoldDB" id="A0A0V1DA03"/>
<dbReference type="SUPFAM" id="SSF50044">
    <property type="entry name" value="SH3-domain"/>
    <property type="match status" value="1"/>
</dbReference>
<reference evidence="8 9" key="1">
    <citation type="submission" date="2015-01" db="EMBL/GenBank/DDBJ databases">
        <title>Evolution of Trichinella species and genotypes.</title>
        <authorList>
            <person name="Korhonen P.K."/>
            <person name="Edoardo P."/>
            <person name="Giuseppe L.R."/>
            <person name="Gasser R.B."/>
        </authorList>
    </citation>
    <scope>NUCLEOTIDE SEQUENCE [LARGE SCALE GENOMIC DNA]</scope>
    <source>
        <strain evidence="8">ISS120</strain>
    </source>
</reference>
<dbReference type="InterPro" id="IPR001452">
    <property type="entry name" value="SH3_domain"/>
</dbReference>
<evidence type="ECO:0000256" key="3">
    <source>
        <dbReference type="PROSITE-ProRule" id="PRU00192"/>
    </source>
</evidence>
<keyword evidence="2" id="KW-0343">GTPase activation</keyword>
<evidence type="ECO:0000259" key="6">
    <source>
        <dbReference type="PROSITE" id="PS50003"/>
    </source>
</evidence>
<evidence type="ECO:0000259" key="5">
    <source>
        <dbReference type="PROSITE" id="PS50002"/>
    </source>
</evidence>
<proteinExistence type="predicted"/>
<dbReference type="PROSITE" id="PS50003">
    <property type="entry name" value="PH_DOMAIN"/>
    <property type="match status" value="1"/>
</dbReference>
<organism evidence="8 9">
    <name type="scientific">Trichinella britovi</name>
    <name type="common">Parasitic roundworm</name>
    <dbReference type="NCBI Taxonomy" id="45882"/>
    <lineage>
        <taxon>Eukaryota</taxon>
        <taxon>Metazoa</taxon>
        <taxon>Ecdysozoa</taxon>
        <taxon>Nematoda</taxon>
        <taxon>Enoplea</taxon>
        <taxon>Dorylaimia</taxon>
        <taxon>Trichinellida</taxon>
        <taxon>Trichinellidae</taxon>
        <taxon>Trichinella</taxon>
    </lineage>
</organism>
<dbReference type="Gene3D" id="2.30.30.40">
    <property type="entry name" value="SH3 Domains"/>
    <property type="match status" value="1"/>
</dbReference>
<dbReference type="SUPFAM" id="SSF50729">
    <property type="entry name" value="PH domain-like"/>
    <property type="match status" value="1"/>
</dbReference>
<dbReference type="InterPro" id="IPR011993">
    <property type="entry name" value="PH-like_dom_sf"/>
</dbReference>
<dbReference type="Gene3D" id="1.10.555.10">
    <property type="entry name" value="Rho GTPase activation protein"/>
    <property type="match status" value="1"/>
</dbReference>
<keyword evidence="1 3" id="KW-0728">SH3 domain</keyword>
<feature type="domain" description="PH" evidence="6">
    <location>
        <begin position="270"/>
        <end position="412"/>
    </location>
</feature>
<dbReference type="OrthoDB" id="3183924at2759"/>
<dbReference type="Pfam" id="PF16746">
    <property type="entry name" value="BAR_3"/>
    <property type="match status" value="1"/>
</dbReference>
<feature type="region of interest" description="Disordered" evidence="4">
    <location>
        <begin position="755"/>
        <end position="778"/>
    </location>
</feature>
<dbReference type="InterPro" id="IPR036028">
    <property type="entry name" value="SH3-like_dom_sf"/>
</dbReference>
<keyword evidence="9" id="KW-1185">Reference proteome</keyword>
<dbReference type="Pfam" id="PF00620">
    <property type="entry name" value="RhoGAP"/>
    <property type="match status" value="1"/>
</dbReference>
<dbReference type="GO" id="GO:0005096">
    <property type="term" value="F:GTPase activator activity"/>
    <property type="evidence" value="ECO:0007669"/>
    <property type="project" value="UniProtKB-KW"/>
</dbReference>
<dbReference type="InterPro" id="IPR000198">
    <property type="entry name" value="RhoGAP_dom"/>
</dbReference>
<dbReference type="PANTHER" id="PTHR12552:SF1">
    <property type="entry name" value="RHO GTPASE-ACTIVATING PROTEIN GRAF"/>
    <property type="match status" value="1"/>
</dbReference>
<dbReference type="Gene3D" id="1.20.1270.60">
    <property type="entry name" value="Arfaptin homology (AH) domain/BAR domain"/>
    <property type="match status" value="1"/>
</dbReference>
<dbReference type="EMBL" id="JYDI01000021">
    <property type="protein sequence ID" value="KRY58430.1"/>
    <property type="molecule type" value="Genomic_DNA"/>
</dbReference>
<dbReference type="STRING" id="45882.A0A0V1DA03"/>
<dbReference type="SMART" id="SM00326">
    <property type="entry name" value="SH3"/>
    <property type="match status" value="1"/>
</dbReference>
<dbReference type="Gene3D" id="2.30.29.30">
    <property type="entry name" value="Pleckstrin-homology domain (PH domain)/Phosphotyrosine-binding domain (PTB)"/>
    <property type="match status" value="1"/>
</dbReference>
<feature type="domain" description="SH3" evidence="5">
    <location>
        <begin position="781"/>
        <end position="840"/>
    </location>
</feature>
<protein>
    <submittedName>
        <fullName evidence="8">Rho GTPase-activating protein 10</fullName>
    </submittedName>
</protein>
<name>A0A0V1DA03_TRIBR</name>
<dbReference type="CDD" id="cd01249">
    <property type="entry name" value="BAR-PH_GRAF_family"/>
    <property type="match status" value="1"/>
</dbReference>
<dbReference type="InterPro" id="IPR008936">
    <property type="entry name" value="Rho_GTPase_activation_prot"/>
</dbReference>
<dbReference type="InterPro" id="IPR047234">
    <property type="entry name" value="GRAF_fam"/>
</dbReference>
<evidence type="ECO:0000256" key="1">
    <source>
        <dbReference type="ARBA" id="ARBA00022443"/>
    </source>
</evidence>
<dbReference type="OMA" id="ECIGETQ"/>
<sequence length="840" mass="96292">MVLKPLEFADCVTDSPWFRANLREHELALERSYKSIKLLESQSKELISAGQKLQTAQRNFAKTLQELKLETIGTTETEDERIIANSLKEYSKLILQLEDQRSHILQETEKNFIGPFRKFRIECIGNAIQHERKKYEKSSYKFYQTLEKHLHLSTNKRNDFKEADTALEAEQRQFYRASLDYVCVLQSVQERMKFEFVENLSSFLYSLLTFYHVGHVIHEDFKPYLDHVKYRVQKAKESYYATERETEEFRKKMLRLNSMSHPMEMCAGRVAIKQGYLYLCEKKNLVTSWTKYYCVYQKETRMFAIVPVTQTLIKDIKEAFVSNSSFHNSEKVNFFFLVISTVNQPTNQSGLFSSQCQSISFKLKSCIRRASDTIDKRFCFDIISDNDDVLTFQALSDEDRRCWLNALDGKEPVNLFIFQHLVLASRCKLLWTIIVINLWQLYWKELNKIVIINEQGLYRNCGINSKVQRLLQTALTTNSGNNNDFTTSTTTTDSNDFSEWDVKTMTSAVKTFLRSLPEPLMTYALHGQFLSASKLDSAKERVEHIHYYVHQLPNENFRMLKLLMHHLKRVAECASQNLMTACNLAVCFGPCVLRAEEETVAAIMDIKFYNLVVEVLIDNCDQIFEGEPKTFIASPPSKPPHSCTRRSFDCCTGTFLPKSILKTSENADTKIPADQTNDDVLSHDGVRVSSSSVSSSVSNGEENIDESRTGSIGEFLDQLENVSSFANSRGSASRTCVKYPRPYTSSKRRLFLNPKLTIPNKTPPNRPHSPVSRAVSSSGLQASNRVRTLYECVADCRCQLSFMPGQILTNVSKSKEPGWLVGTLNGKPGLVPENFVEPLP</sequence>
<dbReference type="SUPFAM" id="SSF48350">
    <property type="entry name" value="GTPase activation domain, GAP"/>
    <property type="match status" value="1"/>
</dbReference>
<dbReference type="Proteomes" id="UP000054653">
    <property type="component" value="Unassembled WGS sequence"/>
</dbReference>
<evidence type="ECO:0000256" key="4">
    <source>
        <dbReference type="SAM" id="MobiDB-lite"/>
    </source>
</evidence>
<dbReference type="Pfam" id="PF00169">
    <property type="entry name" value="PH"/>
    <property type="match status" value="1"/>
</dbReference>
<accession>A0A0V1DA03</accession>
<evidence type="ECO:0000313" key="8">
    <source>
        <dbReference type="EMBL" id="KRY58430.1"/>
    </source>
</evidence>
<gene>
    <name evidence="8" type="primary">arhgap26</name>
    <name evidence="8" type="ORF">T03_7326</name>
</gene>
<dbReference type="InterPro" id="IPR047225">
    <property type="entry name" value="PH_GRAF"/>
</dbReference>
<dbReference type="SMART" id="SM00324">
    <property type="entry name" value="RhoGAP"/>
    <property type="match status" value="1"/>
</dbReference>
<dbReference type="SUPFAM" id="SSF103657">
    <property type="entry name" value="BAR/IMD domain-like"/>
    <property type="match status" value="1"/>
</dbReference>
<dbReference type="PROSITE" id="PS50238">
    <property type="entry name" value="RHOGAP"/>
    <property type="match status" value="1"/>
</dbReference>